<organism evidence="1 2">
    <name type="scientific">Claviceps humidiphila</name>
    <dbReference type="NCBI Taxonomy" id="1294629"/>
    <lineage>
        <taxon>Eukaryota</taxon>
        <taxon>Fungi</taxon>
        <taxon>Dikarya</taxon>
        <taxon>Ascomycota</taxon>
        <taxon>Pezizomycotina</taxon>
        <taxon>Sordariomycetes</taxon>
        <taxon>Hypocreomycetidae</taxon>
        <taxon>Hypocreales</taxon>
        <taxon>Clavicipitaceae</taxon>
        <taxon>Claviceps</taxon>
    </lineage>
</organism>
<sequence>MGVAPAAMVPIHAAARNQMRRRRAPPLRVSEPRREYYCTDLLPLDEKDFWPLKSAYEGGDAFASNEAEL</sequence>
<gene>
    <name evidence="1" type="ORF">E4U13_004566</name>
</gene>
<keyword evidence="2" id="KW-1185">Reference proteome</keyword>
<comment type="caution">
    <text evidence="1">The sequence shown here is derived from an EMBL/GenBank/DDBJ whole genome shotgun (WGS) entry which is preliminary data.</text>
</comment>
<evidence type="ECO:0000313" key="2">
    <source>
        <dbReference type="Proteomes" id="UP000732380"/>
    </source>
</evidence>
<proteinExistence type="predicted"/>
<dbReference type="EMBL" id="SRQM01000036">
    <property type="protein sequence ID" value="KAG6121518.1"/>
    <property type="molecule type" value="Genomic_DNA"/>
</dbReference>
<dbReference type="Proteomes" id="UP000732380">
    <property type="component" value="Unassembled WGS sequence"/>
</dbReference>
<reference evidence="1 2" key="1">
    <citation type="journal article" date="2020" name="bioRxiv">
        <title>Whole genome comparisons of ergot fungi reveals the divergence and evolution of species within the genus Claviceps are the result of varying mechanisms driving genome evolution and host range expansion.</title>
        <authorList>
            <person name="Wyka S.A."/>
            <person name="Mondo S.J."/>
            <person name="Liu M."/>
            <person name="Dettman J."/>
            <person name="Nalam V."/>
            <person name="Broders K.D."/>
        </authorList>
    </citation>
    <scope>NUCLEOTIDE SEQUENCE [LARGE SCALE GENOMIC DNA]</scope>
    <source>
        <strain evidence="1 2">LM576</strain>
    </source>
</reference>
<name>A0A9P7Q6U7_9HYPO</name>
<protein>
    <submittedName>
        <fullName evidence="1">Uncharacterized protein</fullName>
    </submittedName>
</protein>
<evidence type="ECO:0000313" key="1">
    <source>
        <dbReference type="EMBL" id="KAG6121518.1"/>
    </source>
</evidence>
<accession>A0A9P7Q6U7</accession>
<dbReference type="AlphaFoldDB" id="A0A9P7Q6U7"/>